<proteinExistence type="predicted"/>
<gene>
    <name evidence="1" type="ORF">Hamer_G010563</name>
</gene>
<comment type="caution">
    <text evidence="1">The sequence shown here is derived from an EMBL/GenBank/DDBJ whole genome shotgun (WGS) entry which is preliminary data.</text>
</comment>
<protein>
    <submittedName>
        <fullName evidence="1">Uncharacterized protein</fullName>
    </submittedName>
</protein>
<dbReference type="Proteomes" id="UP000747542">
    <property type="component" value="Unassembled WGS sequence"/>
</dbReference>
<keyword evidence="2" id="KW-1185">Reference proteome</keyword>
<dbReference type="EMBL" id="JAHLQT010047199">
    <property type="protein sequence ID" value="KAG7153270.1"/>
    <property type="molecule type" value="Genomic_DNA"/>
</dbReference>
<reference evidence="1" key="1">
    <citation type="journal article" date="2021" name="Sci. Adv.">
        <title>The American lobster genome reveals insights on longevity, neural, and immune adaptations.</title>
        <authorList>
            <person name="Polinski J.M."/>
            <person name="Zimin A.V."/>
            <person name="Clark K.F."/>
            <person name="Kohn A.B."/>
            <person name="Sadowski N."/>
            <person name="Timp W."/>
            <person name="Ptitsyn A."/>
            <person name="Khanna P."/>
            <person name="Romanova D.Y."/>
            <person name="Williams P."/>
            <person name="Greenwood S.J."/>
            <person name="Moroz L.L."/>
            <person name="Walt D.R."/>
            <person name="Bodnar A.G."/>
        </authorList>
    </citation>
    <scope>NUCLEOTIDE SEQUENCE</scope>
    <source>
        <strain evidence="1">GMGI-L3</strain>
    </source>
</reference>
<accession>A0A8J5J5R8</accession>
<name>A0A8J5J5R8_HOMAM</name>
<sequence length="35" mass="3556">MGVHWKGVNGVYRGGGGGQVLRSSAEVVQGRNGEG</sequence>
<evidence type="ECO:0000313" key="2">
    <source>
        <dbReference type="Proteomes" id="UP000747542"/>
    </source>
</evidence>
<dbReference type="AlphaFoldDB" id="A0A8J5J5R8"/>
<organism evidence="1 2">
    <name type="scientific">Homarus americanus</name>
    <name type="common">American lobster</name>
    <dbReference type="NCBI Taxonomy" id="6706"/>
    <lineage>
        <taxon>Eukaryota</taxon>
        <taxon>Metazoa</taxon>
        <taxon>Ecdysozoa</taxon>
        <taxon>Arthropoda</taxon>
        <taxon>Crustacea</taxon>
        <taxon>Multicrustacea</taxon>
        <taxon>Malacostraca</taxon>
        <taxon>Eumalacostraca</taxon>
        <taxon>Eucarida</taxon>
        <taxon>Decapoda</taxon>
        <taxon>Pleocyemata</taxon>
        <taxon>Astacidea</taxon>
        <taxon>Nephropoidea</taxon>
        <taxon>Nephropidae</taxon>
        <taxon>Homarus</taxon>
    </lineage>
</organism>
<evidence type="ECO:0000313" key="1">
    <source>
        <dbReference type="EMBL" id="KAG7153270.1"/>
    </source>
</evidence>